<evidence type="ECO:0000313" key="1">
    <source>
        <dbReference type="EMBL" id="KKL06879.1"/>
    </source>
</evidence>
<gene>
    <name evidence="1" type="ORF">LCGC14_2591630</name>
</gene>
<name>A0A0F9ABG3_9ZZZZ</name>
<sequence length="78" mass="9004">MRRLTEDEISDASGWVYEDWHSRIAEAQLKEVAEWFVGRCTEHETAGLPGRNITPRYNCPTCPYRVGTWALQYSGGKR</sequence>
<accession>A0A0F9ABG3</accession>
<dbReference type="AlphaFoldDB" id="A0A0F9ABG3"/>
<protein>
    <submittedName>
        <fullName evidence="1">Uncharacterized protein</fullName>
    </submittedName>
</protein>
<reference evidence="1" key="1">
    <citation type="journal article" date="2015" name="Nature">
        <title>Complex archaea that bridge the gap between prokaryotes and eukaryotes.</title>
        <authorList>
            <person name="Spang A."/>
            <person name="Saw J.H."/>
            <person name="Jorgensen S.L."/>
            <person name="Zaremba-Niedzwiedzka K."/>
            <person name="Martijn J."/>
            <person name="Lind A.E."/>
            <person name="van Eijk R."/>
            <person name="Schleper C."/>
            <person name="Guy L."/>
            <person name="Ettema T.J."/>
        </authorList>
    </citation>
    <scope>NUCLEOTIDE SEQUENCE</scope>
</reference>
<dbReference type="EMBL" id="LAZR01043519">
    <property type="protein sequence ID" value="KKL06879.1"/>
    <property type="molecule type" value="Genomic_DNA"/>
</dbReference>
<proteinExistence type="predicted"/>
<comment type="caution">
    <text evidence="1">The sequence shown here is derived from an EMBL/GenBank/DDBJ whole genome shotgun (WGS) entry which is preliminary data.</text>
</comment>
<organism evidence="1">
    <name type="scientific">marine sediment metagenome</name>
    <dbReference type="NCBI Taxonomy" id="412755"/>
    <lineage>
        <taxon>unclassified sequences</taxon>
        <taxon>metagenomes</taxon>
        <taxon>ecological metagenomes</taxon>
    </lineage>
</organism>